<sequence>MNKHKIALVSALSLIIFIICDILMSGNSADLLKTIIIAIILYVGFNVLGYIRWKFAYHFLGVIIGIYTLSLFVIINTMFRSSDVPALHRFGAILIAIIGVIVNLFWYRLAWPRIKNDYVRIVKRNIKKK</sequence>
<keyword evidence="3" id="KW-1185">Reference proteome</keyword>
<name>A0ABY2Z1D5_9LACO</name>
<keyword evidence="1" id="KW-0472">Membrane</keyword>
<protein>
    <submittedName>
        <fullName evidence="2">Uncharacterized protein</fullName>
    </submittedName>
</protein>
<dbReference type="Proteomes" id="UP000777560">
    <property type="component" value="Unassembled WGS sequence"/>
</dbReference>
<feature type="transmembrane region" description="Helical" evidence="1">
    <location>
        <begin position="6"/>
        <end position="24"/>
    </location>
</feature>
<dbReference type="EMBL" id="QUAV01000003">
    <property type="protein sequence ID" value="TPR24506.1"/>
    <property type="molecule type" value="Genomic_DNA"/>
</dbReference>
<dbReference type="RefSeq" id="WP_105963972.1">
    <property type="nucleotide sequence ID" value="NZ_POSO01000001.1"/>
</dbReference>
<keyword evidence="1" id="KW-0812">Transmembrane</keyword>
<comment type="caution">
    <text evidence="2">The sequence shown here is derived from an EMBL/GenBank/DDBJ whole genome shotgun (WGS) entry which is preliminary data.</text>
</comment>
<feature type="transmembrane region" description="Helical" evidence="1">
    <location>
        <begin position="57"/>
        <end position="79"/>
    </location>
</feature>
<evidence type="ECO:0000313" key="2">
    <source>
        <dbReference type="EMBL" id="TPR24506.1"/>
    </source>
</evidence>
<proteinExistence type="predicted"/>
<feature type="transmembrane region" description="Helical" evidence="1">
    <location>
        <begin position="86"/>
        <end position="107"/>
    </location>
</feature>
<accession>A0ABY2Z1D5</accession>
<gene>
    <name evidence="2" type="ORF">DY114_04290</name>
</gene>
<keyword evidence="1" id="KW-1133">Transmembrane helix</keyword>
<reference evidence="2 3" key="1">
    <citation type="submission" date="2018-08" db="EMBL/GenBank/DDBJ databases">
        <title>Comparative genomics of wild bee and flower associated Lactobacillus reveals potential adaptation to the bee host.</title>
        <authorList>
            <person name="Vuong H.Q."/>
            <person name="Mcfrederick Q.S."/>
        </authorList>
    </citation>
    <scope>NUCLEOTIDE SEQUENCE [LARGE SCALE GENOMIC DNA]</scope>
    <source>
        <strain evidence="2 3">HV_13</strain>
    </source>
</reference>
<organism evidence="2 3">
    <name type="scientific">Apilactobacillus micheneri</name>
    <dbReference type="NCBI Taxonomy" id="1899430"/>
    <lineage>
        <taxon>Bacteria</taxon>
        <taxon>Bacillati</taxon>
        <taxon>Bacillota</taxon>
        <taxon>Bacilli</taxon>
        <taxon>Lactobacillales</taxon>
        <taxon>Lactobacillaceae</taxon>
        <taxon>Apilactobacillus</taxon>
    </lineage>
</organism>
<evidence type="ECO:0000313" key="3">
    <source>
        <dbReference type="Proteomes" id="UP000777560"/>
    </source>
</evidence>
<evidence type="ECO:0000256" key="1">
    <source>
        <dbReference type="SAM" id="Phobius"/>
    </source>
</evidence>
<feature type="transmembrane region" description="Helical" evidence="1">
    <location>
        <begin position="31"/>
        <end position="51"/>
    </location>
</feature>